<keyword evidence="2" id="KW-1185">Reference proteome</keyword>
<dbReference type="AlphaFoldDB" id="A0A914KML3"/>
<dbReference type="WBParaSite" id="Minc3s00050g02709">
    <property type="protein sequence ID" value="Minc3s00050g02709"/>
    <property type="gene ID" value="Minc3s00050g02709"/>
</dbReference>
<name>A0A914KML3_MELIC</name>
<dbReference type="Proteomes" id="UP000887563">
    <property type="component" value="Unplaced"/>
</dbReference>
<accession>A0A914KML3</accession>
<feature type="compositionally biased region" description="Basic and acidic residues" evidence="1">
    <location>
        <begin position="275"/>
        <end position="291"/>
    </location>
</feature>
<dbReference type="PANTHER" id="PTHR11567">
    <property type="entry name" value="ACID PHOSPHATASE-RELATED"/>
    <property type="match status" value="1"/>
</dbReference>
<sequence length="361" mass="42880">MIRRVYDEPNPFMPEIKRKRENPANKPSSSNNTRQFKSRAIPPEQRIKTRLQAVDAYTRHKMMINNYVTYYKGSTTKLQRDTSNDKNDFDIIRENHRFLWSDTEMTESEANWGARLAKRYYDKLFKEYCIVDLTKYKQNVYAMRWRTEKELFSGKGQFECGNKYCKSREQLSSWEVNFAYTEHGVKKNALVKVRLCPECSAKLNFHSQKRLIKKEKALIKSKIKSEKEEEKEEKRRKRRERKNKKIKKYLSKTASSSSSSDDFSDDEESVEEEDKNIQEQKLSEEEKRKIDEEGLGTRAPLREFLLPMRRELLLPPFLQKFFLAFLPFLGILHSQQVMPLKILSSLPTMFSIITARVYISL</sequence>
<evidence type="ECO:0000313" key="3">
    <source>
        <dbReference type="WBParaSite" id="Minc3s00050g02709"/>
    </source>
</evidence>
<feature type="region of interest" description="Disordered" evidence="1">
    <location>
        <begin position="1"/>
        <end position="44"/>
    </location>
</feature>
<feature type="compositionally biased region" description="Acidic residues" evidence="1">
    <location>
        <begin position="262"/>
        <end position="274"/>
    </location>
</feature>
<organism evidence="2 3">
    <name type="scientific">Meloidogyne incognita</name>
    <name type="common">Southern root-knot nematode worm</name>
    <name type="synonym">Oxyuris incognita</name>
    <dbReference type="NCBI Taxonomy" id="6306"/>
    <lineage>
        <taxon>Eukaryota</taxon>
        <taxon>Metazoa</taxon>
        <taxon>Ecdysozoa</taxon>
        <taxon>Nematoda</taxon>
        <taxon>Chromadorea</taxon>
        <taxon>Rhabditida</taxon>
        <taxon>Tylenchina</taxon>
        <taxon>Tylenchomorpha</taxon>
        <taxon>Tylenchoidea</taxon>
        <taxon>Meloidogynidae</taxon>
        <taxon>Meloidogyninae</taxon>
        <taxon>Meloidogyne</taxon>
        <taxon>Meloidogyne incognita group</taxon>
    </lineage>
</organism>
<proteinExistence type="predicted"/>
<evidence type="ECO:0000256" key="1">
    <source>
        <dbReference type="SAM" id="MobiDB-lite"/>
    </source>
</evidence>
<dbReference type="GO" id="GO:0016791">
    <property type="term" value="F:phosphatase activity"/>
    <property type="evidence" value="ECO:0007669"/>
    <property type="project" value="TreeGrafter"/>
</dbReference>
<feature type="region of interest" description="Disordered" evidence="1">
    <location>
        <begin position="223"/>
        <end position="291"/>
    </location>
</feature>
<feature type="compositionally biased region" description="Basic residues" evidence="1">
    <location>
        <begin position="234"/>
        <end position="250"/>
    </location>
</feature>
<dbReference type="Pfam" id="PF09725">
    <property type="entry name" value="Fra10Ac1"/>
    <property type="match status" value="1"/>
</dbReference>
<protein>
    <submittedName>
        <fullName evidence="3">Protein FRA10AC1</fullName>
    </submittedName>
</protein>
<dbReference type="InterPro" id="IPR050645">
    <property type="entry name" value="Histidine_acid_phosphatase"/>
</dbReference>
<evidence type="ECO:0000313" key="2">
    <source>
        <dbReference type="Proteomes" id="UP000887563"/>
    </source>
</evidence>
<dbReference type="InterPro" id="IPR019129">
    <property type="entry name" value="Folate-sensitive_fs_Fra10Ac1"/>
</dbReference>
<reference evidence="3" key="1">
    <citation type="submission" date="2022-11" db="UniProtKB">
        <authorList>
            <consortium name="WormBaseParasite"/>
        </authorList>
    </citation>
    <scope>IDENTIFICATION</scope>
</reference>
<dbReference type="PANTHER" id="PTHR11567:SF25">
    <property type="entry name" value="PROTEIN FRA10AC1"/>
    <property type="match status" value="1"/>
</dbReference>
<feature type="compositionally biased region" description="Polar residues" evidence="1">
    <location>
        <begin position="25"/>
        <end position="35"/>
    </location>
</feature>